<protein>
    <submittedName>
        <fullName evidence="1">Uncharacterized protein</fullName>
    </submittedName>
</protein>
<reference evidence="1" key="1">
    <citation type="journal article" date="2017" name="Res. Microbiol.">
        <title>Comparative genomics of extrachromosomal elements in Bacillus thuringiensis subsp. israelensis.</title>
        <authorList>
            <person name="Bolotin A."/>
            <person name="Gillis A."/>
            <person name="Sanchis V."/>
            <person name="Nielsen-LeRoux C."/>
            <person name="Mahillon J."/>
            <person name="Lereclus D."/>
            <person name="Sorokin A."/>
        </authorList>
    </citation>
    <scope>NUCLEOTIDE SEQUENCE</scope>
    <source>
        <strain evidence="1">AM65-52</strain>
        <plasmid evidence="1">pAM65-52-3-235K</plasmid>
    </source>
</reference>
<geneLocation type="plasmid" evidence="1">
    <name>pAM65-52-3-235K</name>
</geneLocation>
<evidence type="ECO:0000313" key="1">
    <source>
        <dbReference type="EMBL" id="AND28430.1"/>
    </source>
</evidence>
<proteinExistence type="predicted"/>
<gene>
    <name evidence="1" type="ORF">ATN07_32385</name>
</gene>
<name>A0A160LJR9_BACTI</name>
<dbReference type="RefSeq" id="WP_001010564.1">
    <property type="nucleotide sequence ID" value="NZ_CP013278.1"/>
</dbReference>
<keyword evidence="1" id="KW-0614">Plasmid</keyword>
<dbReference type="AlphaFoldDB" id="A0A160LJR9"/>
<organism evidence="1">
    <name type="scientific">Bacillus thuringiensis subsp. israelensis</name>
    <dbReference type="NCBI Taxonomy" id="1430"/>
    <lineage>
        <taxon>Bacteria</taxon>
        <taxon>Bacillati</taxon>
        <taxon>Bacillota</taxon>
        <taxon>Bacilli</taxon>
        <taxon>Bacillales</taxon>
        <taxon>Bacillaceae</taxon>
        <taxon>Bacillus</taxon>
        <taxon>Bacillus cereus group</taxon>
    </lineage>
</organism>
<sequence length="121" mass="13669">MNFNSPIHQSIYSKVVVPSLNRLQGTIEGYVIQVDYTKLTCEVVYSDENSHALRTMKNVSLPKDGDGVFTQAVKNGDRVSISFKNKSKESPYISTVYKANHSDENYLSPYGGRTIRQSRIF</sequence>
<dbReference type="PATRIC" id="fig|1430.6.peg.1961"/>
<dbReference type="EMBL" id="CP013278">
    <property type="protein sequence ID" value="AND28430.1"/>
    <property type="molecule type" value="Genomic_DNA"/>
</dbReference>
<accession>A0A160LJR9</accession>